<keyword evidence="1" id="KW-0472">Membrane</keyword>
<evidence type="ECO:0000313" key="2">
    <source>
        <dbReference type="EMBL" id="MFC3671701.1"/>
    </source>
</evidence>
<keyword evidence="3" id="KW-1185">Reference proteome</keyword>
<evidence type="ECO:0000256" key="1">
    <source>
        <dbReference type="SAM" id="Phobius"/>
    </source>
</evidence>
<evidence type="ECO:0000313" key="3">
    <source>
        <dbReference type="Proteomes" id="UP001595683"/>
    </source>
</evidence>
<accession>A0ABV7V4V1</accession>
<feature type="transmembrane region" description="Helical" evidence="1">
    <location>
        <begin position="101"/>
        <end position="120"/>
    </location>
</feature>
<feature type="transmembrane region" description="Helical" evidence="1">
    <location>
        <begin position="68"/>
        <end position="89"/>
    </location>
</feature>
<keyword evidence="1" id="KW-1133">Transmembrane helix</keyword>
<comment type="caution">
    <text evidence="2">The sequence shown here is derived from an EMBL/GenBank/DDBJ whole genome shotgun (WGS) entry which is preliminary data.</text>
</comment>
<dbReference type="EMBL" id="JBHRYE010000013">
    <property type="protein sequence ID" value="MFC3671701.1"/>
    <property type="molecule type" value="Genomic_DNA"/>
</dbReference>
<dbReference type="PANTHER" id="PTHR36974">
    <property type="entry name" value="MEMBRANE PROTEIN-RELATED"/>
    <property type="match status" value="1"/>
</dbReference>
<feature type="transmembrane region" description="Helical" evidence="1">
    <location>
        <begin position="41"/>
        <end position="61"/>
    </location>
</feature>
<dbReference type="PANTHER" id="PTHR36974:SF1">
    <property type="entry name" value="DOXX FAMILY MEMBRANE PROTEIN"/>
    <property type="match status" value="1"/>
</dbReference>
<evidence type="ECO:0008006" key="4">
    <source>
        <dbReference type="Google" id="ProtNLM"/>
    </source>
</evidence>
<gene>
    <name evidence="2" type="ORF">ACFOOT_09700</name>
</gene>
<reference evidence="3" key="1">
    <citation type="journal article" date="2019" name="Int. J. Syst. Evol. Microbiol.">
        <title>The Global Catalogue of Microorganisms (GCM) 10K type strain sequencing project: providing services to taxonomists for standard genome sequencing and annotation.</title>
        <authorList>
            <consortium name="The Broad Institute Genomics Platform"/>
            <consortium name="The Broad Institute Genome Sequencing Center for Infectious Disease"/>
            <person name="Wu L."/>
            <person name="Ma J."/>
        </authorList>
    </citation>
    <scope>NUCLEOTIDE SEQUENCE [LARGE SCALE GENOMIC DNA]</scope>
    <source>
        <strain evidence="3">KCTC 42224</strain>
    </source>
</reference>
<sequence>MTRRILRLLLGLLYSAAGVLHLALPAPFLKITPGWVPDAPLVIALTGLAELAGSVALVQGWSPALRRAAGWGLAAYALCVWPANVNHMLMDLARPDLGLGLAYHIPRMLAQPLLIWAALWSSEARWSRRGADRPA</sequence>
<dbReference type="RefSeq" id="WP_191324342.1">
    <property type="nucleotide sequence ID" value="NZ_BMZP01000008.1"/>
</dbReference>
<proteinExistence type="predicted"/>
<dbReference type="Proteomes" id="UP001595683">
    <property type="component" value="Unassembled WGS sequence"/>
</dbReference>
<protein>
    <recommendedName>
        <fullName evidence="4">DoxX family membrane protein</fullName>
    </recommendedName>
</protein>
<organism evidence="2 3">
    <name type="scientific">Novosphingobium pokkalii</name>
    <dbReference type="NCBI Taxonomy" id="1770194"/>
    <lineage>
        <taxon>Bacteria</taxon>
        <taxon>Pseudomonadati</taxon>
        <taxon>Pseudomonadota</taxon>
        <taxon>Alphaproteobacteria</taxon>
        <taxon>Sphingomonadales</taxon>
        <taxon>Sphingomonadaceae</taxon>
        <taxon>Novosphingobium</taxon>
    </lineage>
</organism>
<name>A0ABV7V4V1_9SPHN</name>
<keyword evidence="1" id="KW-0812">Transmembrane</keyword>